<dbReference type="AlphaFoldDB" id="A0A2G1UN62"/>
<dbReference type="PANTHER" id="PTHR23026">
    <property type="entry name" value="NADPH NITROREDUCTASE"/>
    <property type="match status" value="1"/>
</dbReference>
<proteinExistence type="predicted"/>
<dbReference type="Gene3D" id="3.40.109.30">
    <property type="entry name" value="putative nitroreductase (tm1586), domain 2"/>
    <property type="match status" value="1"/>
</dbReference>
<dbReference type="PANTHER" id="PTHR23026:SF123">
    <property type="entry name" value="NAD(P)H NITROREDUCTASE RV3131-RELATED"/>
    <property type="match status" value="1"/>
</dbReference>
<keyword evidence="2" id="KW-1185">Reference proteome</keyword>
<dbReference type="Gene3D" id="3.40.109.10">
    <property type="entry name" value="NADH Oxidase"/>
    <property type="match status" value="1"/>
</dbReference>
<dbReference type="NCBIfam" id="NF047509">
    <property type="entry name" value="Rv3131_FMN_oxido"/>
    <property type="match status" value="1"/>
</dbReference>
<dbReference type="RefSeq" id="WP_099614050.1">
    <property type="nucleotide sequence ID" value="NZ_KZ319369.1"/>
</dbReference>
<dbReference type="InterPro" id="IPR000415">
    <property type="entry name" value="Nitroreductase-like"/>
</dbReference>
<accession>A0A2G1UN62</accession>
<gene>
    <name evidence="1" type="ORF">CLH61_07350</name>
</gene>
<dbReference type="SUPFAM" id="SSF55469">
    <property type="entry name" value="FMN-dependent nitroreductase-like"/>
    <property type="match status" value="2"/>
</dbReference>
<organism evidence="1 2">
    <name type="scientific">Marinobacter profundi</name>
    <dbReference type="NCBI Taxonomy" id="2666256"/>
    <lineage>
        <taxon>Bacteria</taxon>
        <taxon>Pseudomonadati</taxon>
        <taxon>Pseudomonadota</taxon>
        <taxon>Gammaproteobacteria</taxon>
        <taxon>Pseudomonadales</taxon>
        <taxon>Marinobacteraceae</taxon>
        <taxon>Marinobacter</taxon>
    </lineage>
</organism>
<protein>
    <submittedName>
        <fullName evidence="1">Nitroreductase</fullName>
    </submittedName>
</protein>
<dbReference type="GO" id="GO:0016491">
    <property type="term" value="F:oxidoreductase activity"/>
    <property type="evidence" value="ECO:0007669"/>
    <property type="project" value="InterPro"/>
</dbReference>
<reference evidence="1 2" key="1">
    <citation type="submission" date="2017-09" db="EMBL/GenBank/DDBJ databases">
        <title>The draft genome sequences of Marinobacter sp. PWS21.</title>
        <authorList>
            <person name="Cao J."/>
        </authorList>
    </citation>
    <scope>NUCLEOTIDE SEQUENCE [LARGE SCALE GENOMIC DNA]</scope>
    <source>
        <strain evidence="1 2">PWS21</strain>
    </source>
</reference>
<comment type="caution">
    <text evidence="1">The sequence shown here is derived from an EMBL/GenBank/DDBJ whole genome shotgun (WGS) entry which is preliminary data.</text>
</comment>
<dbReference type="Proteomes" id="UP000231409">
    <property type="component" value="Unassembled WGS sequence"/>
</dbReference>
<dbReference type="InterPro" id="IPR050627">
    <property type="entry name" value="Nitroreductase/BluB"/>
</dbReference>
<name>A0A2G1UN62_9GAMM</name>
<evidence type="ECO:0000313" key="1">
    <source>
        <dbReference type="EMBL" id="PHQ15946.1"/>
    </source>
</evidence>
<sequence>MNTGPWHEQAVTLIHQAVLAPSSHNTQPWRFRISTSTIDLYADRTRALPVNDPADRELTISCGCALFNLCVGAAGIGLLAQVQLLPAPHEPDWLARVAFTGGPEDAGVDASLARFIPMRRTYRKRFAPREVDAAVLAEMIDAARSESTWLLPLVTPEARQQAASLVAEGDAAQWTDVSWRHELAAWMHPPRRGDGLTVSALMGPVVRAVVRAFDLGGSVGAKDSDLAEASPLLLVLGTEHDDPATWLAAGQALQRVLLTACKHGLQASYLNQPVQVAPLRSKLRNLIGVGFPQIFLRIGYPASEIAPAPRREVAAVIDTAV</sequence>
<evidence type="ECO:0000313" key="2">
    <source>
        <dbReference type="Proteomes" id="UP000231409"/>
    </source>
</evidence>
<dbReference type="EMBL" id="NTFH01000005">
    <property type="protein sequence ID" value="PHQ15946.1"/>
    <property type="molecule type" value="Genomic_DNA"/>
</dbReference>